<dbReference type="Pfam" id="PF14223">
    <property type="entry name" value="Retrotran_gag_2"/>
    <property type="match status" value="1"/>
</dbReference>
<keyword evidence="2" id="KW-1185">Reference proteome</keyword>
<comment type="caution">
    <text evidence="1">The sequence shown here is derived from an EMBL/GenBank/DDBJ whole genome shotgun (WGS) entry which is preliminary data.</text>
</comment>
<dbReference type="PANTHER" id="PTHR11439">
    <property type="entry name" value="GAG-POL-RELATED RETROTRANSPOSON"/>
    <property type="match status" value="1"/>
</dbReference>
<proteinExistence type="predicted"/>
<organism evidence="1 2">
    <name type="scientific">Acromyrmex heyeri</name>
    <dbReference type="NCBI Taxonomy" id="230685"/>
    <lineage>
        <taxon>Eukaryota</taxon>
        <taxon>Metazoa</taxon>
        <taxon>Ecdysozoa</taxon>
        <taxon>Arthropoda</taxon>
        <taxon>Hexapoda</taxon>
        <taxon>Insecta</taxon>
        <taxon>Pterygota</taxon>
        <taxon>Neoptera</taxon>
        <taxon>Endopterygota</taxon>
        <taxon>Hymenoptera</taxon>
        <taxon>Apocrita</taxon>
        <taxon>Aculeata</taxon>
        <taxon>Formicoidea</taxon>
        <taxon>Formicidae</taxon>
        <taxon>Myrmicinae</taxon>
        <taxon>Acromyrmex</taxon>
    </lineage>
</organism>
<dbReference type="OrthoDB" id="7549815at2759"/>
<dbReference type="Proteomes" id="UP000670152">
    <property type="component" value="Unassembled WGS sequence"/>
</dbReference>
<feature type="non-terminal residue" evidence="1">
    <location>
        <position position="255"/>
    </location>
</feature>
<dbReference type="AlphaFoldDB" id="A0A836ENS5"/>
<feature type="non-terminal residue" evidence="1">
    <location>
        <position position="1"/>
    </location>
</feature>
<dbReference type="PANTHER" id="PTHR11439:SF483">
    <property type="entry name" value="PEPTIDE SYNTHASE GLIP-LIKE, PUTATIVE (AFU_ORTHOLOGUE AFUA_3G12920)-RELATED"/>
    <property type="match status" value="1"/>
</dbReference>
<name>A0A836ENS5_9HYME</name>
<evidence type="ECO:0000313" key="2">
    <source>
        <dbReference type="Proteomes" id="UP000670152"/>
    </source>
</evidence>
<accession>A0A836ENS5</accession>
<reference evidence="1 2" key="1">
    <citation type="submission" date="2020-02" db="EMBL/GenBank/DDBJ databases">
        <title>Relaxed selection underlies rapid genomic changes in the transitions from sociality to social parasitism in ants.</title>
        <authorList>
            <person name="Bi X."/>
        </authorList>
    </citation>
    <scope>NUCLEOTIDE SEQUENCE [LARGE SCALE GENOMIC DNA]</scope>
    <source>
        <strain evidence="1">BGI-DK2014b</strain>
        <tissue evidence="1">Whole body</tissue>
    </source>
</reference>
<sequence length="255" mass="29441">MMHVAQIEYLSKNNYDTWKMQMQAVLVLNEQWLYVNDTKTRLQIEADVPMWELADQKAKADIILSISPSELCHVKHCQTSRDVWVKLEETYLKLNEMNVEIANDLVTILLLYSTDQPDKMENTLYISKLSTNFIKQKTTALSSTEAEYMSLPEPTKGAVYLRSMLRELGVTSLKANETIIYCDNQDAQALIKNSTHHSRTKHIDIKYHFVREKYECGEIDVKYTPSENMYADILTKSTVKLIHIKCMQGMGTAQT</sequence>
<protein>
    <submittedName>
        <fullName evidence="1">COPIA protein</fullName>
    </submittedName>
</protein>
<dbReference type="EMBL" id="JAANIB010007251">
    <property type="protein sequence ID" value="KAG5326833.1"/>
    <property type="molecule type" value="Genomic_DNA"/>
</dbReference>
<gene>
    <name evidence="1" type="primary">Gip_0</name>
    <name evidence="1" type="ORF">G6Z77_0011255</name>
</gene>
<evidence type="ECO:0000313" key="1">
    <source>
        <dbReference type="EMBL" id="KAG5326833.1"/>
    </source>
</evidence>
<dbReference type="CDD" id="cd09272">
    <property type="entry name" value="RNase_HI_RT_Ty1"/>
    <property type="match status" value="1"/>
</dbReference>